<sequence>MGSKLTRQSSLDSQATFFRKGRQHHERDVEKRTGGRGEFVFSSLMLKSDKLPGMLRKSSPSPYVRRVAWVREIQTLLKEQKVEQAIDVLKLLRKDLGLEGTSLNEILYKNAAFLNLVDPISHELLLSLARDMQCPKRESDALKSSEKICRQLIYHLTPHSKWSRQNVPRRKSQACLKTTLKKKLTNDTVDLSGIPLSSRDLHRVAYYLQNNGSSVTAVDISFTELQDECLRLLLPFLGVLPKLTTLAINGNRLTVAILKDLIEVVKDPKKFPSLAWVDLGNNVDIFTVPQPLLVALRRRFGMRSSLPTIYEYSEGQGSNYFLETSTEEISVFEEEEEDEEGELEDHLVLEPWSVEEKNTLHYCERWDFERMERGRKVRTCSSLPQTLFFSPNATESTRESVVYNIKLKIRV</sequence>
<evidence type="ECO:0000313" key="2">
    <source>
        <dbReference type="Ensembl" id="ENSCCRP00000006278.2"/>
    </source>
</evidence>
<accession>A0A8C1A339</accession>
<organism evidence="2 3">
    <name type="scientific">Cyprinus carpio carpio</name>
    <dbReference type="NCBI Taxonomy" id="630221"/>
    <lineage>
        <taxon>Eukaryota</taxon>
        <taxon>Metazoa</taxon>
        <taxon>Chordata</taxon>
        <taxon>Craniata</taxon>
        <taxon>Vertebrata</taxon>
        <taxon>Euteleostomi</taxon>
        <taxon>Actinopterygii</taxon>
        <taxon>Neopterygii</taxon>
        <taxon>Teleostei</taxon>
        <taxon>Ostariophysi</taxon>
        <taxon>Cypriniformes</taxon>
        <taxon>Cyprinidae</taxon>
        <taxon>Cyprininae</taxon>
        <taxon>Cyprinus</taxon>
    </lineage>
</organism>
<reference evidence="2" key="2">
    <citation type="submission" date="2025-09" db="UniProtKB">
        <authorList>
            <consortium name="Ensembl"/>
        </authorList>
    </citation>
    <scope>IDENTIFICATION</scope>
</reference>
<dbReference type="Ensembl" id="ENSCCRT00000006905.2">
    <property type="protein sequence ID" value="ENSCCRP00000006278.2"/>
    <property type="gene ID" value="ENSCCRG00000003712.2"/>
</dbReference>
<feature type="region of interest" description="Disordered" evidence="1">
    <location>
        <begin position="1"/>
        <end position="32"/>
    </location>
</feature>
<dbReference type="OMA" id="QCPKRTD"/>
<reference evidence="2" key="1">
    <citation type="submission" date="2025-08" db="UniProtKB">
        <authorList>
            <consortium name="Ensembl"/>
        </authorList>
    </citation>
    <scope>IDENTIFICATION</scope>
</reference>
<dbReference type="PANTHER" id="PTHR39654:SF6">
    <property type="entry name" value="LEUCINE-RICH REPEAT-CONTAINING 75BB"/>
    <property type="match status" value="1"/>
</dbReference>
<name>A0A8C1A339_CYPCA</name>
<keyword evidence="3" id="KW-1185">Reference proteome</keyword>
<feature type="compositionally biased region" description="Polar residues" evidence="1">
    <location>
        <begin position="1"/>
        <end position="16"/>
    </location>
</feature>
<dbReference type="AlphaFoldDB" id="A0A8C1A339"/>
<dbReference type="SUPFAM" id="SSF52047">
    <property type="entry name" value="RNI-like"/>
    <property type="match status" value="1"/>
</dbReference>
<dbReference type="Gene3D" id="3.80.10.10">
    <property type="entry name" value="Ribonuclease Inhibitor"/>
    <property type="match status" value="1"/>
</dbReference>
<dbReference type="PANTHER" id="PTHR39654">
    <property type="entry name" value="LEUCINE-RICH REPEAT-CONTAINING PROTEIN 75A-LIKE ISOFORM X1"/>
    <property type="match status" value="1"/>
</dbReference>
<evidence type="ECO:0000256" key="1">
    <source>
        <dbReference type="SAM" id="MobiDB-lite"/>
    </source>
</evidence>
<proteinExistence type="predicted"/>
<evidence type="ECO:0000313" key="3">
    <source>
        <dbReference type="Proteomes" id="UP001108240"/>
    </source>
</evidence>
<dbReference type="Proteomes" id="UP001108240">
    <property type="component" value="Unplaced"/>
</dbReference>
<dbReference type="InterPro" id="IPR032675">
    <property type="entry name" value="LRR_dom_sf"/>
</dbReference>
<protein>
    <submittedName>
        <fullName evidence="2">Leucine rich repeat containing 75Bb</fullName>
    </submittedName>
</protein>
<dbReference type="GeneTree" id="ENSGT00940000164235"/>